<organism evidence="4 5">
    <name type="scientific">Candidatus Chisholmbacteria bacterium RIFCSPLOWO2_01_FULL_49_14</name>
    <dbReference type="NCBI Taxonomy" id="1797593"/>
    <lineage>
        <taxon>Bacteria</taxon>
        <taxon>Candidatus Chisholmiibacteriota</taxon>
    </lineage>
</organism>
<feature type="domain" description="OmpR/PhoB-type" evidence="3">
    <location>
        <begin position="9"/>
        <end position="117"/>
    </location>
</feature>
<dbReference type="Gene3D" id="1.10.10.10">
    <property type="entry name" value="Winged helix-like DNA-binding domain superfamily/Winged helix DNA-binding domain"/>
    <property type="match status" value="1"/>
</dbReference>
<dbReference type="Proteomes" id="UP000176723">
    <property type="component" value="Unassembled WGS sequence"/>
</dbReference>
<dbReference type="SUPFAM" id="SSF46894">
    <property type="entry name" value="C-terminal effector domain of the bipartite response regulators"/>
    <property type="match status" value="1"/>
</dbReference>
<dbReference type="SMART" id="SM00862">
    <property type="entry name" value="Trans_reg_C"/>
    <property type="match status" value="1"/>
</dbReference>
<proteinExistence type="predicted"/>
<evidence type="ECO:0000313" key="4">
    <source>
        <dbReference type="EMBL" id="OGY21472.1"/>
    </source>
</evidence>
<sequence length="123" mass="13706">MLPEMLVTDFTVKIGQLEVDVRNKLAQKPDGGTVSLTDADLEILFALSVTGETMKNAEQLSWLCSNLKDSSDPNDVSYIDANAIRVRIHELRSRLGDDPDAPQFIKTFKGFGYRLVFKENGDV</sequence>
<name>A0A1G1W1D3_9BACT</name>
<protein>
    <recommendedName>
        <fullName evidence="3">OmpR/PhoB-type domain-containing protein</fullName>
    </recommendedName>
</protein>
<dbReference type="Pfam" id="PF00486">
    <property type="entry name" value="Trans_reg_C"/>
    <property type="match status" value="1"/>
</dbReference>
<accession>A0A1G1W1D3</accession>
<gene>
    <name evidence="4" type="ORF">A3A65_00445</name>
</gene>
<dbReference type="InterPro" id="IPR001867">
    <property type="entry name" value="OmpR/PhoB-type_DNA-bd"/>
</dbReference>
<dbReference type="STRING" id="1797593.A3A65_00445"/>
<dbReference type="EMBL" id="MHCL01000011">
    <property type="protein sequence ID" value="OGY21472.1"/>
    <property type="molecule type" value="Genomic_DNA"/>
</dbReference>
<evidence type="ECO:0000313" key="5">
    <source>
        <dbReference type="Proteomes" id="UP000176723"/>
    </source>
</evidence>
<dbReference type="PROSITE" id="PS51755">
    <property type="entry name" value="OMPR_PHOB"/>
    <property type="match status" value="1"/>
</dbReference>
<dbReference type="InterPro" id="IPR016032">
    <property type="entry name" value="Sig_transdc_resp-reg_C-effctor"/>
</dbReference>
<dbReference type="AlphaFoldDB" id="A0A1G1W1D3"/>
<dbReference type="InterPro" id="IPR036388">
    <property type="entry name" value="WH-like_DNA-bd_sf"/>
</dbReference>
<feature type="DNA-binding region" description="OmpR/PhoB-type" evidence="2">
    <location>
        <begin position="9"/>
        <end position="117"/>
    </location>
</feature>
<keyword evidence="1 2" id="KW-0238">DNA-binding</keyword>
<dbReference type="GO" id="GO:0006355">
    <property type="term" value="P:regulation of DNA-templated transcription"/>
    <property type="evidence" value="ECO:0007669"/>
    <property type="project" value="InterPro"/>
</dbReference>
<reference evidence="4 5" key="1">
    <citation type="journal article" date="2016" name="Nat. Commun.">
        <title>Thousands of microbial genomes shed light on interconnected biogeochemical processes in an aquifer system.</title>
        <authorList>
            <person name="Anantharaman K."/>
            <person name="Brown C.T."/>
            <person name="Hug L.A."/>
            <person name="Sharon I."/>
            <person name="Castelle C.J."/>
            <person name="Probst A.J."/>
            <person name="Thomas B.C."/>
            <person name="Singh A."/>
            <person name="Wilkins M.J."/>
            <person name="Karaoz U."/>
            <person name="Brodie E.L."/>
            <person name="Williams K.H."/>
            <person name="Hubbard S.S."/>
            <person name="Banfield J.F."/>
        </authorList>
    </citation>
    <scope>NUCLEOTIDE SEQUENCE [LARGE SCALE GENOMIC DNA]</scope>
</reference>
<evidence type="ECO:0000256" key="1">
    <source>
        <dbReference type="ARBA" id="ARBA00023125"/>
    </source>
</evidence>
<dbReference type="GO" id="GO:0003677">
    <property type="term" value="F:DNA binding"/>
    <property type="evidence" value="ECO:0007669"/>
    <property type="project" value="UniProtKB-UniRule"/>
</dbReference>
<evidence type="ECO:0000259" key="3">
    <source>
        <dbReference type="PROSITE" id="PS51755"/>
    </source>
</evidence>
<comment type="caution">
    <text evidence="4">The sequence shown here is derived from an EMBL/GenBank/DDBJ whole genome shotgun (WGS) entry which is preliminary data.</text>
</comment>
<evidence type="ECO:0000256" key="2">
    <source>
        <dbReference type="PROSITE-ProRule" id="PRU01091"/>
    </source>
</evidence>
<dbReference type="GO" id="GO:0000160">
    <property type="term" value="P:phosphorelay signal transduction system"/>
    <property type="evidence" value="ECO:0007669"/>
    <property type="project" value="InterPro"/>
</dbReference>